<dbReference type="Gene3D" id="3.30.505.10">
    <property type="entry name" value="SH2 domain"/>
    <property type="match status" value="1"/>
</dbReference>
<evidence type="ECO:0000313" key="8">
    <source>
        <dbReference type="RefSeq" id="XP_052122768.1"/>
    </source>
</evidence>
<feature type="compositionally biased region" description="Pro residues" evidence="3">
    <location>
        <begin position="344"/>
        <end position="356"/>
    </location>
</feature>
<gene>
    <name evidence="7 8" type="primary">LOC113217340</name>
</gene>
<sequence length="723" mass="75874">MAMPSSDLWDPWEPWEPPPGPGPGAGARPRAGRGVMTLTTTRSSRTLTLNGLTVTTTLRAVGGAARERTLSGPAHVSNGADGGDLPDGSCFRRTIPARLSVASMLTLPAYRQPRPPAPTPATPPDPPPGGGGMWGGGGGCGGSSSSSASGGGGDHAAASTPATTRPVQYLGSFPVTGQDHASRADNVRVRLQELRANNSAKSVLLVISVAGIKVCSPDGQGVLMAHALRRISYATCEPLHAQFSFLAREPRGQLSLQYCHSFLAASPQQAEELNSIVGNAFRMAYAAQLQRQDATTLSHGLGKPAHNINNNNIFVNNNNNNNNNNHNDNDRHAWAHQLIGSRSAPPPAPPLPPAAPAPAAMSRVSRGLPLRSRAAPAAAPAASTILNPCSPESDDSNSPTELNSYRRLGDKPPLIKRLAMGLTGRESVEEDADVAPLVSVVESPTNNNLVEDSPVGAPPGGTLSLGGPLGGLHGHLAGLHALQGRATLPDNVSKRADVNSRLSQCSHAGSIDLSDLKGKRISQISSCSSGVSSHGPSAPVATTTNTTTTTSSSTHLGARPGAAPTPPPLPERTDSLVMRPEDGDLRTAPWFQAGIPREIALEVLGREQVGSFMVRESTTKLGCFALSLRVPRDFQPSGIAHYLILRTNKGYKIKGFTKEFSTLLALITHHSVMPELLPVPLALSRKHVNTSRTDSSRDFADVDTDPDYNTLADFRKIMADLNV</sequence>
<reference evidence="7 8" key="1">
    <citation type="submission" date="2025-04" db="UniProtKB">
        <authorList>
            <consortium name="RefSeq"/>
        </authorList>
    </citation>
    <scope>IDENTIFICATION</scope>
    <source>
        <tissue evidence="7 8">Whole organism</tissue>
    </source>
</reference>
<dbReference type="InterPro" id="IPR036860">
    <property type="entry name" value="SH2_dom_sf"/>
</dbReference>
<feature type="region of interest" description="Disordered" evidence="3">
    <location>
        <begin position="65"/>
        <end position="87"/>
    </location>
</feature>
<evidence type="ECO:0000313" key="7">
    <source>
        <dbReference type="RefSeq" id="XP_052122766.1"/>
    </source>
</evidence>
<dbReference type="SUPFAM" id="SSF50729">
    <property type="entry name" value="PH domain-like"/>
    <property type="match status" value="1"/>
</dbReference>
<keyword evidence="1 2" id="KW-0727">SH2 domain</keyword>
<dbReference type="Proteomes" id="UP000504606">
    <property type="component" value="Unplaced"/>
</dbReference>
<dbReference type="PANTHER" id="PTHR15832">
    <property type="entry name" value="SHC (SRC HOMOLOGY DOMAIN C-TERMINAL) ADAPTOR HOMOLOG"/>
    <property type="match status" value="1"/>
</dbReference>
<accession>A0A9C6TYT1</accession>
<keyword evidence="6" id="KW-1185">Reference proteome</keyword>
<evidence type="ECO:0000256" key="1">
    <source>
        <dbReference type="ARBA" id="ARBA00022999"/>
    </source>
</evidence>
<dbReference type="SMART" id="SM00252">
    <property type="entry name" value="SH2"/>
    <property type="match status" value="1"/>
</dbReference>
<feature type="region of interest" description="Disordered" evidence="3">
    <location>
        <begin position="110"/>
        <end position="163"/>
    </location>
</feature>
<dbReference type="InterPro" id="IPR000980">
    <property type="entry name" value="SH2"/>
</dbReference>
<dbReference type="AlphaFoldDB" id="A0A9C6TYT1"/>
<organism evidence="6 7">
    <name type="scientific">Frankliniella occidentalis</name>
    <name type="common">Western flower thrips</name>
    <name type="synonym">Euthrips occidentalis</name>
    <dbReference type="NCBI Taxonomy" id="133901"/>
    <lineage>
        <taxon>Eukaryota</taxon>
        <taxon>Metazoa</taxon>
        <taxon>Ecdysozoa</taxon>
        <taxon>Arthropoda</taxon>
        <taxon>Hexapoda</taxon>
        <taxon>Insecta</taxon>
        <taxon>Pterygota</taxon>
        <taxon>Neoptera</taxon>
        <taxon>Paraneoptera</taxon>
        <taxon>Thysanoptera</taxon>
        <taxon>Terebrantia</taxon>
        <taxon>Thripoidea</taxon>
        <taxon>Thripidae</taxon>
        <taxon>Frankliniella</taxon>
    </lineage>
</organism>
<dbReference type="PANTHER" id="PTHR15832:SF2">
    <property type="entry name" value="SH2 DOMAIN-CONTAINING PROTEIN"/>
    <property type="match status" value="1"/>
</dbReference>
<dbReference type="PRINTS" id="PR00401">
    <property type="entry name" value="SH2DOMAIN"/>
</dbReference>
<dbReference type="SUPFAM" id="SSF55550">
    <property type="entry name" value="SH2 domain"/>
    <property type="match status" value="1"/>
</dbReference>
<proteinExistence type="predicted"/>
<dbReference type="KEGG" id="foc:113217340"/>
<feature type="region of interest" description="Disordered" evidence="3">
    <location>
        <begin position="1"/>
        <end position="31"/>
    </location>
</feature>
<feature type="domain" description="PID" evidence="4">
    <location>
        <begin position="167"/>
        <end position="295"/>
    </location>
</feature>
<feature type="region of interest" description="Disordered" evidence="3">
    <location>
        <begin position="310"/>
        <end position="408"/>
    </location>
</feature>
<feature type="region of interest" description="Disordered" evidence="3">
    <location>
        <begin position="526"/>
        <end position="574"/>
    </location>
</feature>
<dbReference type="InterPro" id="IPR011993">
    <property type="entry name" value="PH-like_dom_sf"/>
</dbReference>
<feature type="compositionally biased region" description="Pro residues" evidence="3">
    <location>
        <begin position="113"/>
        <end position="129"/>
    </location>
</feature>
<dbReference type="PROSITE" id="PS01179">
    <property type="entry name" value="PID"/>
    <property type="match status" value="1"/>
</dbReference>
<evidence type="ECO:0000256" key="3">
    <source>
        <dbReference type="SAM" id="MobiDB-lite"/>
    </source>
</evidence>
<evidence type="ECO:0000256" key="2">
    <source>
        <dbReference type="PROSITE-ProRule" id="PRU00191"/>
    </source>
</evidence>
<dbReference type="Pfam" id="PF00017">
    <property type="entry name" value="SH2"/>
    <property type="match status" value="1"/>
</dbReference>
<evidence type="ECO:0000313" key="6">
    <source>
        <dbReference type="Proteomes" id="UP000504606"/>
    </source>
</evidence>
<dbReference type="OrthoDB" id="10013007at2759"/>
<feature type="domain" description="SH2" evidence="5">
    <location>
        <begin position="590"/>
        <end position="671"/>
    </location>
</feature>
<name>A0A9C6TYT1_FRAOC</name>
<feature type="compositionally biased region" description="Gly residues" evidence="3">
    <location>
        <begin position="130"/>
        <end position="142"/>
    </location>
</feature>
<protein>
    <submittedName>
        <fullName evidence="7 8">Uncharacterized protein LOC113217340 isoform X1</fullName>
    </submittedName>
</protein>
<dbReference type="RefSeq" id="XP_052122766.1">
    <property type="nucleotide sequence ID" value="XM_052266806.1"/>
</dbReference>
<dbReference type="CDD" id="cd13157">
    <property type="entry name" value="PTB_tensin-related"/>
    <property type="match status" value="1"/>
</dbReference>
<dbReference type="SMART" id="SM00462">
    <property type="entry name" value="PTB"/>
    <property type="match status" value="1"/>
</dbReference>
<dbReference type="Pfam" id="PF00640">
    <property type="entry name" value="PID"/>
    <property type="match status" value="1"/>
</dbReference>
<feature type="compositionally biased region" description="Low complexity" evidence="3">
    <location>
        <begin position="526"/>
        <end position="562"/>
    </location>
</feature>
<dbReference type="RefSeq" id="XP_052122768.1">
    <property type="nucleotide sequence ID" value="XM_052266808.1"/>
</dbReference>
<evidence type="ECO:0000259" key="5">
    <source>
        <dbReference type="PROSITE" id="PS50001"/>
    </source>
</evidence>
<dbReference type="InterPro" id="IPR006020">
    <property type="entry name" value="PTB/PI_dom"/>
</dbReference>
<feature type="compositionally biased region" description="Low complexity" evidence="3">
    <location>
        <begin position="310"/>
        <end position="326"/>
    </location>
</feature>
<evidence type="ECO:0000259" key="4">
    <source>
        <dbReference type="PROSITE" id="PS01179"/>
    </source>
</evidence>
<dbReference type="CDD" id="cd00173">
    <property type="entry name" value="SH2"/>
    <property type="match status" value="1"/>
</dbReference>
<dbReference type="GeneID" id="113217340"/>
<dbReference type="PROSITE" id="PS50001">
    <property type="entry name" value="SH2"/>
    <property type="match status" value="1"/>
</dbReference>
<dbReference type="Gene3D" id="2.30.29.30">
    <property type="entry name" value="Pleckstrin-homology domain (PH domain)/Phosphotyrosine-binding domain (PTB)"/>
    <property type="match status" value="1"/>
</dbReference>